<dbReference type="InterPro" id="IPR006059">
    <property type="entry name" value="SBP"/>
</dbReference>
<evidence type="ECO:0000256" key="2">
    <source>
        <dbReference type="ARBA" id="ARBA00022448"/>
    </source>
</evidence>
<dbReference type="PANTHER" id="PTHR43649">
    <property type="entry name" value="ARABINOSE-BINDING PROTEIN-RELATED"/>
    <property type="match status" value="1"/>
</dbReference>
<gene>
    <name evidence="5" type="ORF">EDC14_10241</name>
</gene>
<accession>A0A4R1RA01</accession>
<dbReference type="EMBL" id="SLUN01000024">
    <property type="protein sequence ID" value="TCL62535.1"/>
    <property type="molecule type" value="Genomic_DNA"/>
</dbReference>
<keyword evidence="2" id="KW-0813">Transport</keyword>
<feature type="chain" id="PRO_5020898986" evidence="4">
    <location>
        <begin position="29"/>
        <end position="430"/>
    </location>
</feature>
<dbReference type="OrthoDB" id="9798191at2"/>
<dbReference type="Pfam" id="PF01547">
    <property type="entry name" value="SBP_bac_1"/>
    <property type="match status" value="1"/>
</dbReference>
<dbReference type="Gene3D" id="3.40.190.10">
    <property type="entry name" value="Periplasmic binding protein-like II"/>
    <property type="match status" value="2"/>
</dbReference>
<dbReference type="GO" id="GO:0055085">
    <property type="term" value="P:transmembrane transport"/>
    <property type="evidence" value="ECO:0007669"/>
    <property type="project" value="InterPro"/>
</dbReference>
<comment type="caution">
    <text evidence="5">The sequence shown here is derived from an EMBL/GenBank/DDBJ whole genome shotgun (WGS) entry which is preliminary data.</text>
</comment>
<evidence type="ECO:0000256" key="3">
    <source>
        <dbReference type="ARBA" id="ARBA00022729"/>
    </source>
</evidence>
<keyword evidence="6" id="KW-1185">Reference proteome</keyword>
<dbReference type="Proteomes" id="UP000295008">
    <property type="component" value="Unassembled WGS sequence"/>
</dbReference>
<keyword evidence="3 4" id="KW-0732">Signal</keyword>
<name>A0A4R1RA01_HYDET</name>
<dbReference type="RefSeq" id="WP_132015602.1">
    <property type="nucleotide sequence ID" value="NZ_SLUN01000024.1"/>
</dbReference>
<evidence type="ECO:0000313" key="6">
    <source>
        <dbReference type="Proteomes" id="UP000295008"/>
    </source>
</evidence>
<evidence type="ECO:0000256" key="4">
    <source>
        <dbReference type="SAM" id="SignalP"/>
    </source>
</evidence>
<protein>
    <submittedName>
        <fullName evidence="5">Raffinose/stachyose/melibiose transport system substrate-binding protein</fullName>
    </submittedName>
</protein>
<dbReference type="InterPro" id="IPR006061">
    <property type="entry name" value="SBP_1_CS"/>
</dbReference>
<dbReference type="PROSITE" id="PS01037">
    <property type="entry name" value="SBP_BACTERIAL_1"/>
    <property type="match status" value="1"/>
</dbReference>
<dbReference type="AlphaFoldDB" id="A0A4R1RA01"/>
<evidence type="ECO:0000256" key="1">
    <source>
        <dbReference type="ARBA" id="ARBA00008520"/>
    </source>
</evidence>
<sequence>MRTKKMVSGLLLLSLIAVLVCGFAVANAASQVTLTVWDFKYNDPGMHPVMVKIDELFMKKYPNVKISHVGQPNDQYYQLLRAAAQANDGPDVAMFHGARGDTYELDQFQVKLDKYIKPWRKEIPEDSWKVASTNRNFKNGIKLIPMTSQGFGFYYNKAYFKKAGLDPNKPPKDWNSFLAACEKLKAAGIVPITGGTRDYTANFMFRTFAANIFGKNVSGLQTGKLGFEKNAAFKKAAQMMVELKQKGYFDPNGASTPYFMDAINNYAAGKGAIFCGLLSDVANWKQFSDALGKNNVGYFPSINFTEAKSKDMQSFQPVGIGFGVMTWSKNKDLAEKYAEFYARGEGAQTFVAGTGALSPNTTLDAEALGYPVLKDISSYLKKNISEDYQTWFVGSFEDDLIAVTQRLLITGEINPDKFVEQVEKVAAQHR</sequence>
<proteinExistence type="inferred from homology"/>
<evidence type="ECO:0000313" key="5">
    <source>
        <dbReference type="EMBL" id="TCL62535.1"/>
    </source>
</evidence>
<organism evidence="5 6">
    <name type="scientific">Hydrogenispora ethanolica</name>
    <dbReference type="NCBI Taxonomy" id="1082276"/>
    <lineage>
        <taxon>Bacteria</taxon>
        <taxon>Bacillati</taxon>
        <taxon>Bacillota</taxon>
        <taxon>Hydrogenispora</taxon>
    </lineage>
</organism>
<feature type="signal peptide" evidence="4">
    <location>
        <begin position="1"/>
        <end position="28"/>
    </location>
</feature>
<reference evidence="5 6" key="1">
    <citation type="submission" date="2019-03" db="EMBL/GenBank/DDBJ databases">
        <title>Genomic Encyclopedia of Type Strains, Phase IV (KMG-IV): sequencing the most valuable type-strain genomes for metagenomic binning, comparative biology and taxonomic classification.</title>
        <authorList>
            <person name="Goeker M."/>
        </authorList>
    </citation>
    <scope>NUCLEOTIDE SEQUENCE [LARGE SCALE GENOMIC DNA]</scope>
    <source>
        <strain evidence="5 6">LX-B</strain>
    </source>
</reference>
<comment type="similarity">
    <text evidence="1">Belongs to the bacterial solute-binding protein 1 family.</text>
</comment>
<dbReference type="InterPro" id="IPR050490">
    <property type="entry name" value="Bact_solute-bd_prot1"/>
</dbReference>
<dbReference type="SUPFAM" id="SSF53850">
    <property type="entry name" value="Periplasmic binding protein-like II"/>
    <property type="match status" value="1"/>
</dbReference>